<comment type="catalytic activity">
    <reaction evidence="1">
        <text>Hydrolytically removes 5'-nucleotides successively from the 3'-hydroxy termini of 3'-hydroxy-terminated oligonucleotides.</text>
        <dbReference type="EC" id="3.1.4.1"/>
    </reaction>
</comment>
<comment type="cofactor">
    <cofactor evidence="3">
        <name>Mg(2+)</name>
        <dbReference type="ChEBI" id="CHEBI:18420"/>
    </cofactor>
</comment>
<dbReference type="Pfam" id="PF21315">
    <property type="entry name" value="FAN1_HTH"/>
    <property type="match status" value="1"/>
</dbReference>
<dbReference type="OrthoDB" id="9803913at2"/>
<dbReference type="AlphaFoldDB" id="E8LUW7"/>
<dbReference type="InterPro" id="IPR033315">
    <property type="entry name" value="Fan1-like"/>
</dbReference>
<keyword evidence="6" id="KW-0540">Nuclease</keyword>
<dbReference type="InterPro" id="IPR011856">
    <property type="entry name" value="tRNA_endonuc-like_dom_sf"/>
</dbReference>
<dbReference type="STRING" id="945543.VIBR0546_13740"/>
<reference evidence="12 13" key="1">
    <citation type="journal article" date="2012" name="Int. J. Syst. Evol. Microbiol.">
        <title>Vibrio caribbeanicus sp. nov., isolated from the marine sponge Scleritoderma cyanea.</title>
        <authorList>
            <person name="Hoffmann M."/>
            <person name="Monday S.R."/>
            <person name="Allard M.W."/>
            <person name="Strain E.A."/>
            <person name="Whittaker P."/>
            <person name="Naum M."/>
            <person name="McCarthy P.J."/>
            <person name="Lopez J.V."/>
            <person name="Fischer M."/>
            <person name="Brown E.W."/>
        </authorList>
    </citation>
    <scope>NUCLEOTIDE SEQUENCE [LARGE SCALE GENOMIC DNA]</scope>
    <source>
        <strain evidence="12 13">LMG 20546</strain>
    </source>
</reference>
<dbReference type="RefSeq" id="WP_006879630.1">
    <property type="nucleotide sequence ID" value="NZ_AEVS01000071.1"/>
</dbReference>
<dbReference type="GO" id="GO:0036297">
    <property type="term" value="P:interstrand cross-link repair"/>
    <property type="evidence" value="ECO:0007669"/>
    <property type="project" value="InterPro"/>
</dbReference>
<dbReference type="PANTHER" id="PTHR15749">
    <property type="entry name" value="FANCONI-ASSOCIATED NUCLEASE 1"/>
    <property type="match status" value="1"/>
</dbReference>
<dbReference type="EMBL" id="AEVS01000071">
    <property type="protein sequence ID" value="EGA65352.1"/>
    <property type="molecule type" value="Genomic_DNA"/>
</dbReference>
<keyword evidence="7" id="KW-0479">Metal-binding</keyword>
<evidence type="ECO:0000313" key="13">
    <source>
        <dbReference type="Proteomes" id="UP000004371"/>
    </source>
</evidence>
<keyword evidence="10" id="KW-0464">Manganese</keyword>
<organism evidence="12 13">
    <name type="scientific">Vibrio brasiliensis LMG 20546</name>
    <dbReference type="NCBI Taxonomy" id="945543"/>
    <lineage>
        <taxon>Bacteria</taxon>
        <taxon>Pseudomonadati</taxon>
        <taxon>Pseudomonadota</taxon>
        <taxon>Gammaproteobacteria</taxon>
        <taxon>Vibrionales</taxon>
        <taxon>Vibrionaceae</taxon>
        <taxon>Vibrio</taxon>
        <taxon>Vibrio oreintalis group</taxon>
    </lineage>
</organism>
<feature type="domain" description="VRR-NUC" evidence="11">
    <location>
        <begin position="425"/>
        <end position="536"/>
    </location>
</feature>
<comment type="caution">
    <text evidence="12">The sequence shown here is derived from an EMBL/GenBank/DDBJ whole genome shotgun (WGS) entry which is preliminary data.</text>
</comment>
<dbReference type="GO" id="GO:0046872">
    <property type="term" value="F:metal ion binding"/>
    <property type="evidence" value="ECO:0007669"/>
    <property type="project" value="UniProtKB-KW"/>
</dbReference>
<dbReference type="Pfam" id="PF08774">
    <property type="entry name" value="VRR_NUC"/>
    <property type="match status" value="1"/>
</dbReference>
<comment type="similarity">
    <text evidence="4">Belongs to the FAN1 family.</text>
</comment>
<protein>
    <recommendedName>
        <fullName evidence="5">phosphodiesterase I</fullName>
        <ecNumber evidence="5">3.1.4.1</ecNumber>
    </recommendedName>
</protein>
<evidence type="ECO:0000256" key="6">
    <source>
        <dbReference type="ARBA" id="ARBA00022722"/>
    </source>
</evidence>
<gene>
    <name evidence="12" type="ORF">VIBR0546_13740</name>
</gene>
<evidence type="ECO:0000256" key="8">
    <source>
        <dbReference type="ARBA" id="ARBA00022801"/>
    </source>
</evidence>
<evidence type="ECO:0000256" key="1">
    <source>
        <dbReference type="ARBA" id="ARBA00000983"/>
    </source>
</evidence>
<dbReference type="InterPro" id="IPR049125">
    <property type="entry name" value="FAN1-like_WH"/>
</dbReference>
<dbReference type="eggNOG" id="COG2176">
    <property type="taxonomic scope" value="Bacteria"/>
</dbReference>
<evidence type="ECO:0000256" key="4">
    <source>
        <dbReference type="ARBA" id="ARBA00005533"/>
    </source>
</evidence>
<comment type="cofactor">
    <cofactor evidence="2">
        <name>Mn(2+)</name>
        <dbReference type="ChEBI" id="CHEBI:29035"/>
    </cofactor>
</comment>
<keyword evidence="13" id="KW-1185">Reference proteome</keyword>
<dbReference type="SMART" id="SM00990">
    <property type="entry name" value="VRR_NUC"/>
    <property type="match status" value="1"/>
</dbReference>
<dbReference type="PANTHER" id="PTHR15749:SF4">
    <property type="entry name" value="FANCONI-ASSOCIATED NUCLEASE 1"/>
    <property type="match status" value="1"/>
</dbReference>
<evidence type="ECO:0000256" key="5">
    <source>
        <dbReference type="ARBA" id="ARBA00012029"/>
    </source>
</evidence>
<proteinExistence type="inferred from homology"/>
<evidence type="ECO:0000313" key="12">
    <source>
        <dbReference type="EMBL" id="EGA65352.1"/>
    </source>
</evidence>
<dbReference type="EC" id="3.1.4.1" evidence="5"/>
<evidence type="ECO:0000256" key="3">
    <source>
        <dbReference type="ARBA" id="ARBA00001946"/>
    </source>
</evidence>
<sequence length="537" mass="63012">MSQPIELAADYYLSNFHKLTEHALEWYPDLLTDSELRWLHGFEQLSRDAQCLLVRLLSRKGQWFRSDKLRYEEISDIDSALDLLNESEFISLDPVISEKQLALHLLTKGETQQLFSISNKNLRKEQMVNEVSDNCFTLFSQLPYRLIELRQPNVIDVLLTLFFANTHQDLSQFVLDDLGLHQFEQYQLSKARRFFGDRQQVEQLLQLSQIQSEYVQSDRKQSHNLISLLELLPDVVSHPYIERKRQHLINDLARDLERLGLLTECLEWFSKTELPPSRERQARVFDKLDNITAMSDVVTKILTQPYDISELEVAEKLAQRVKRKLGQRVPRTTKPKVSEYHLQLDLSQHRVELAVQHHFEQLGYRVFYAENSVLNGLFGLAFWHTIFSPVEGAFINQYQHRPLDLYHSDFMTKRQSDIDTILADIANNGLSHLKQVYQQKFGISNPFVHWQGFTLPLLEECIESIPNHLLVDLFKVMLSDLKIYRNGMPDLILFKDGEFEWVEVKGPGDKLQDNQWRWISHFKRLKVPFSVAYVIAT</sequence>
<evidence type="ECO:0000256" key="7">
    <source>
        <dbReference type="ARBA" id="ARBA00022723"/>
    </source>
</evidence>
<keyword evidence="9" id="KW-0460">Magnesium</keyword>
<evidence type="ECO:0000256" key="2">
    <source>
        <dbReference type="ARBA" id="ARBA00001936"/>
    </source>
</evidence>
<name>E8LUW7_9VIBR</name>
<evidence type="ECO:0000256" key="9">
    <source>
        <dbReference type="ARBA" id="ARBA00022842"/>
    </source>
</evidence>
<dbReference type="GO" id="GO:0003676">
    <property type="term" value="F:nucleic acid binding"/>
    <property type="evidence" value="ECO:0007669"/>
    <property type="project" value="InterPro"/>
</dbReference>
<accession>E8LUW7</accession>
<dbReference type="Gene3D" id="3.40.1350.10">
    <property type="match status" value="1"/>
</dbReference>
<evidence type="ECO:0000259" key="11">
    <source>
        <dbReference type="SMART" id="SM00990"/>
    </source>
</evidence>
<dbReference type="InterPro" id="IPR014883">
    <property type="entry name" value="VRR_NUC"/>
</dbReference>
<dbReference type="Proteomes" id="UP000004371">
    <property type="component" value="Unassembled WGS sequence"/>
</dbReference>
<dbReference type="GO" id="GO:0004528">
    <property type="term" value="F:phosphodiesterase I activity"/>
    <property type="evidence" value="ECO:0007669"/>
    <property type="project" value="UniProtKB-EC"/>
</dbReference>
<evidence type="ECO:0000256" key="10">
    <source>
        <dbReference type="ARBA" id="ARBA00023211"/>
    </source>
</evidence>
<keyword evidence="8" id="KW-0378">Hydrolase</keyword>